<dbReference type="EMBL" id="CP009896">
    <property type="protein sequence ID" value="AIY19548.1"/>
    <property type="molecule type" value="Genomic_DNA"/>
</dbReference>
<proteinExistence type="predicted"/>
<dbReference type="RefSeq" id="WP_038682863.1">
    <property type="nucleotide sequence ID" value="NZ_BJMC01000016.1"/>
</dbReference>
<dbReference type="Pfam" id="PF05437">
    <property type="entry name" value="AzlD"/>
    <property type="match status" value="1"/>
</dbReference>
<evidence type="ECO:0000313" key="1">
    <source>
        <dbReference type="EMBL" id="AIY19548.1"/>
    </source>
</evidence>
<organism evidence="1 2">
    <name type="scientific">Nocardioides simplex</name>
    <name type="common">Arthrobacter simplex</name>
    <dbReference type="NCBI Taxonomy" id="2045"/>
    <lineage>
        <taxon>Bacteria</taxon>
        <taxon>Bacillati</taxon>
        <taxon>Actinomycetota</taxon>
        <taxon>Actinomycetes</taxon>
        <taxon>Propionibacteriales</taxon>
        <taxon>Nocardioidaceae</taxon>
        <taxon>Pimelobacter</taxon>
    </lineage>
</organism>
<dbReference type="AlphaFoldDB" id="A0A0A1DSQ4"/>
<dbReference type="GeneID" id="96612431"/>
<dbReference type="STRING" id="2045.KR76_27245"/>
<sequence length="107" mass="10934">MPEPGYVVGALAAAVAVTVALRALPFVARAAVKDSPLLADLGRWMPLGAVTVLAVYGLTRLDLHGADRGAGPLLGLVVTVVVHLWRRSLLLSIVAGTVVCVAVSSLA</sequence>
<dbReference type="Proteomes" id="UP000030300">
    <property type="component" value="Chromosome"/>
</dbReference>
<dbReference type="HOGENOM" id="CLU_144816_0_0_11"/>
<dbReference type="OrthoDB" id="5324916at2"/>
<dbReference type="eggNOG" id="COG1687">
    <property type="taxonomic scope" value="Bacteria"/>
</dbReference>
<protein>
    <submittedName>
        <fullName evidence="1">Putative membrane protein</fullName>
    </submittedName>
</protein>
<dbReference type="InterPro" id="IPR008407">
    <property type="entry name" value="Brnchd-chn_aa_trnsp_AzlD"/>
</dbReference>
<gene>
    <name evidence="1" type="ORF">KR76_27245</name>
</gene>
<keyword evidence="2" id="KW-1185">Reference proteome</keyword>
<accession>A0A0A1DSQ4</accession>
<name>A0A0A1DSQ4_NOCSI</name>
<reference evidence="1 2" key="1">
    <citation type="journal article" date="2015" name="Genome Announc.">
        <title>Complete Genome Sequence of Steroid-Transforming Nocardioides simplex VKM Ac-2033D.</title>
        <authorList>
            <person name="Shtratnikova V.Y."/>
            <person name="Schelkunov M.I."/>
            <person name="Pekov Y.A."/>
            <person name="Fokina V.V."/>
            <person name="Logacheva M.D."/>
            <person name="Sokolov S.L."/>
            <person name="Bragin E.Y."/>
            <person name="Ashapkin V.V."/>
            <person name="Donova M.V."/>
        </authorList>
    </citation>
    <scope>NUCLEOTIDE SEQUENCE [LARGE SCALE GENOMIC DNA]</scope>
    <source>
        <strain evidence="1 2">VKM Ac-2033D</strain>
    </source>
</reference>
<evidence type="ECO:0000313" key="2">
    <source>
        <dbReference type="Proteomes" id="UP000030300"/>
    </source>
</evidence>
<dbReference type="KEGG" id="psim:KR76_27245"/>